<evidence type="ECO:0000313" key="8">
    <source>
        <dbReference type="EMBL" id="CAB5028104.1"/>
    </source>
</evidence>
<accession>A0A6J7EHQ3</accession>
<name>A0A6J7EHQ3_9ZZZZ</name>
<organism evidence="7">
    <name type="scientific">freshwater metagenome</name>
    <dbReference type="NCBI Taxonomy" id="449393"/>
    <lineage>
        <taxon>unclassified sequences</taxon>
        <taxon>metagenomes</taxon>
        <taxon>ecological metagenomes</taxon>
    </lineage>
</organism>
<protein>
    <submittedName>
        <fullName evidence="7">Unannotated protein</fullName>
    </submittedName>
</protein>
<evidence type="ECO:0000256" key="1">
    <source>
        <dbReference type="ARBA" id="ARBA00001974"/>
    </source>
</evidence>
<comment type="similarity">
    <text evidence="2">Belongs to the DadA oxidoreductase family.</text>
</comment>
<gene>
    <name evidence="6" type="ORF">UFOPK3164_01319</name>
    <name evidence="7" type="ORF">UFOPK3427_01700</name>
    <name evidence="8" type="ORF">UFOPK4112_01379</name>
</gene>
<dbReference type="EMBL" id="CAFBPM010000014">
    <property type="protein sequence ID" value="CAB5028104.1"/>
    <property type="molecule type" value="Genomic_DNA"/>
</dbReference>
<dbReference type="InterPro" id="IPR017741">
    <property type="entry name" value="FAD-dependent_OxRdtase_HpnW"/>
</dbReference>
<dbReference type="GO" id="GO:0005737">
    <property type="term" value="C:cytoplasm"/>
    <property type="evidence" value="ECO:0007669"/>
    <property type="project" value="TreeGrafter"/>
</dbReference>
<comment type="cofactor">
    <cofactor evidence="1">
        <name>FAD</name>
        <dbReference type="ChEBI" id="CHEBI:57692"/>
    </cofactor>
</comment>
<keyword evidence="3" id="KW-0285">Flavoprotein</keyword>
<dbReference type="Gene3D" id="3.50.50.60">
    <property type="entry name" value="FAD/NAD(P)-binding domain"/>
    <property type="match status" value="1"/>
</dbReference>
<evidence type="ECO:0000313" key="6">
    <source>
        <dbReference type="EMBL" id="CAB4832337.1"/>
    </source>
</evidence>
<evidence type="ECO:0000313" key="7">
    <source>
        <dbReference type="EMBL" id="CAB4882952.1"/>
    </source>
</evidence>
<dbReference type="PANTHER" id="PTHR13847">
    <property type="entry name" value="SARCOSINE DEHYDROGENASE-RELATED"/>
    <property type="match status" value="1"/>
</dbReference>
<proteinExistence type="inferred from homology"/>
<dbReference type="AlphaFoldDB" id="A0A6J7EHQ3"/>
<dbReference type="NCBIfam" id="TIGR03364">
    <property type="entry name" value="HpnW_proposed"/>
    <property type="match status" value="1"/>
</dbReference>
<keyword evidence="4" id="KW-0560">Oxidoreductase</keyword>
<reference evidence="7" key="1">
    <citation type="submission" date="2020-05" db="EMBL/GenBank/DDBJ databases">
        <authorList>
            <person name="Chiriac C."/>
            <person name="Salcher M."/>
            <person name="Ghai R."/>
            <person name="Kavagutti S V."/>
        </authorList>
    </citation>
    <scope>NUCLEOTIDE SEQUENCE</scope>
</reference>
<dbReference type="SUPFAM" id="SSF51905">
    <property type="entry name" value="FAD/NAD(P)-binding domain"/>
    <property type="match status" value="1"/>
</dbReference>
<feature type="domain" description="FAD dependent oxidoreductase" evidence="5">
    <location>
        <begin position="6"/>
        <end position="368"/>
    </location>
</feature>
<dbReference type="Gene3D" id="3.30.9.10">
    <property type="entry name" value="D-Amino Acid Oxidase, subunit A, domain 2"/>
    <property type="match status" value="1"/>
</dbReference>
<dbReference type="EMBL" id="CAFBLT010000003">
    <property type="protein sequence ID" value="CAB4882952.1"/>
    <property type="molecule type" value="Genomic_DNA"/>
</dbReference>
<dbReference type="EMBL" id="CAFABE010000071">
    <property type="protein sequence ID" value="CAB4832337.1"/>
    <property type="molecule type" value="Genomic_DNA"/>
</dbReference>
<dbReference type="InterPro" id="IPR006076">
    <property type="entry name" value="FAD-dep_OxRdtase"/>
</dbReference>
<dbReference type="Pfam" id="PF01266">
    <property type="entry name" value="DAO"/>
    <property type="match status" value="1"/>
</dbReference>
<dbReference type="GO" id="GO:0016491">
    <property type="term" value="F:oxidoreductase activity"/>
    <property type="evidence" value="ECO:0007669"/>
    <property type="project" value="UniProtKB-KW"/>
</dbReference>
<evidence type="ECO:0000256" key="2">
    <source>
        <dbReference type="ARBA" id="ARBA00009410"/>
    </source>
</evidence>
<dbReference type="PANTHER" id="PTHR13847:SF286">
    <property type="entry name" value="D-AMINO ACID DEHYDROGENASE"/>
    <property type="match status" value="1"/>
</dbReference>
<evidence type="ECO:0000259" key="5">
    <source>
        <dbReference type="Pfam" id="PF01266"/>
    </source>
</evidence>
<dbReference type="InterPro" id="IPR036188">
    <property type="entry name" value="FAD/NAD-bd_sf"/>
</dbReference>
<evidence type="ECO:0000256" key="3">
    <source>
        <dbReference type="ARBA" id="ARBA00022630"/>
    </source>
</evidence>
<evidence type="ECO:0000256" key="4">
    <source>
        <dbReference type="ARBA" id="ARBA00023002"/>
    </source>
</evidence>
<sequence length="370" mass="40658">MSETSVLIVGGGILGTMHALSAVDRGYKVTQIEREVQARGASLRNFGLVWVSGRAKGRELEMALRARERWEAVGKRCPAIGFRPNGSFTLARTAQERAVLEEAANGPDAPTRGFTLCEPDEVRRRNPALQGTFVAGLFCERDAGVEPRLATQAIQAYLTESGNYSFLPGREIREVSATRAIDHLGNQYRAELIVVTTGAAHVGLGAEVLGSSRLRRVRLQMFETEPFEQQLTTSLADGDSLRYYPGFDLPTRAGLQAQHPQAQRDHMQLLCQQRLNGSLTIGDTHAYDEPFDFDLDERPSDYLVDVLSSLLGTKIPPIARRWAGVYSQIEFDPEGPVYFRESVDDGVVFVSGPGGRGMTLAPEIAEETFA</sequence>